<dbReference type="GeneID" id="97424555"/>
<gene>
    <name evidence="2" type="ORF">J2X12_004122</name>
</gene>
<evidence type="ECO:0000313" key="2">
    <source>
        <dbReference type="EMBL" id="MDR7166068.1"/>
    </source>
</evidence>
<comment type="caution">
    <text evidence="2">The sequence shown here is derived from an EMBL/GenBank/DDBJ whole genome shotgun (WGS) entry which is preliminary data.</text>
</comment>
<dbReference type="RefSeq" id="WP_310114654.1">
    <property type="nucleotide sequence ID" value="NZ_JAVDTN010000026.1"/>
</dbReference>
<evidence type="ECO:0000313" key="3">
    <source>
        <dbReference type="Proteomes" id="UP001262032"/>
    </source>
</evidence>
<dbReference type="AlphaFoldDB" id="A0AAW8NJG5"/>
<sequence>MSVITRELLQALDTNIKVTWQKRFEGAPTADLWKKIAMPINSKSLSEKYSFLGTVPGLREFKSERIPGTLSGFNYEITNKKWESTLDVDRDVIEDDNTGQIMLAVTGLATKAAKHYTVLTAKAFDYGFTTPIYDGQNFFDADHTTGSNYLGTAKDLNATNVEAAELLLNKQVDDRGEYLGHMGTAIICGPELAAAANKLVNSRTIEVNGAALDNPNYKRYEIVVLPHLGTSKKWAVADLSQGLLPFIVQIRVAISLVAKTDLNSDRAFDKDIFTWGTRARHNVGYGNHQLIVGAIAS</sequence>
<protein>
    <submittedName>
        <fullName evidence="2">Phage major head subunit gpT-like protein</fullName>
    </submittedName>
</protein>
<reference evidence="2" key="1">
    <citation type="submission" date="2023-07" db="EMBL/GenBank/DDBJ databases">
        <title>Sorghum-associated microbial communities from plants grown in Nebraska, USA.</title>
        <authorList>
            <person name="Schachtman D."/>
        </authorList>
    </citation>
    <scope>NUCLEOTIDE SEQUENCE</scope>
    <source>
        <strain evidence="2">BE261</strain>
    </source>
</reference>
<proteinExistence type="predicted"/>
<feature type="domain" description="Bacteriophage Mu GpT" evidence="1">
    <location>
        <begin position="230"/>
        <end position="293"/>
    </location>
</feature>
<feature type="domain" description="Bacteriophage Mu GpT" evidence="1">
    <location>
        <begin position="9"/>
        <end position="145"/>
    </location>
</feature>
<dbReference type="EMBL" id="JAVDWN010000026">
    <property type="protein sequence ID" value="MDR7166068.1"/>
    <property type="molecule type" value="Genomic_DNA"/>
</dbReference>
<dbReference type="InterPro" id="IPR018774">
    <property type="entry name" value="Phage_Mu_GpT"/>
</dbReference>
<dbReference type="Pfam" id="PF10124">
    <property type="entry name" value="Mu-like_gpT"/>
    <property type="match status" value="3"/>
</dbReference>
<organism evidence="2 3">
    <name type="scientific">Pseudarthrobacter oxydans</name>
    <name type="common">Arthrobacter oxydans</name>
    <dbReference type="NCBI Taxonomy" id="1671"/>
    <lineage>
        <taxon>Bacteria</taxon>
        <taxon>Bacillati</taxon>
        <taxon>Actinomycetota</taxon>
        <taxon>Actinomycetes</taxon>
        <taxon>Micrococcales</taxon>
        <taxon>Micrococcaceae</taxon>
        <taxon>Pseudarthrobacter</taxon>
    </lineage>
</organism>
<accession>A0AAW8NJG5</accession>
<feature type="domain" description="Bacteriophage Mu GpT" evidence="1">
    <location>
        <begin position="152"/>
        <end position="228"/>
    </location>
</feature>
<dbReference type="Proteomes" id="UP001262032">
    <property type="component" value="Unassembled WGS sequence"/>
</dbReference>
<name>A0AAW8NJG5_PSEOX</name>
<evidence type="ECO:0000259" key="1">
    <source>
        <dbReference type="Pfam" id="PF10124"/>
    </source>
</evidence>